<dbReference type="RefSeq" id="WP_308460301.1">
    <property type="nucleotide sequence ID" value="NZ_JAJEPS010000029.1"/>
</dbReference>
<dbReference type="Pfam" id="PF00977">
    <property type="entry name" value="His_biosynth"/>
    <property type="match status" value="1"/>
</dbReference>
<dbReference type="NCBIfam" id="TIGR02129">
    <property type="entry name" value="hisA_euk"/>
    <property type="match status" value="1"/>
</dbReference>
<dbReference type="SUPFAM" id="SSF51366">
    <property type="entry name" value="Ribulose-phoshate binding barrel"/>
    <property type="match status" value="1"/>
</dbReference>
<dbReference type="GO" id="GO:0000162">
    <property type="term" value="P:L-tryptophan biosynthetic process"/>
    <property type="evidence" value="ECO:0007669"/>
    <property type="project" value="TreeGrafter"/>
</dbReference>
<proteinExistence type="inferred from homology"/>
<evidence type="ECO:0000256" key="6">
    <source>
        <dbReference type="RuleBase" id="RU003657"/>
    </source>
</evidence>
<evidence type="ECO:0000313" key="7">
    <source>
        <dbReference type="EMBL" id="MCC2127738.1"/>
    </source>
</evidence>
<dbReference type="InterPro" id="IPR006062">
    <property type="entry name" value="His_biosynth"/>
</dbReference>
<evidence type="ECO:0000256" key="4">
    <source>
        <dbReference type="ARBA" id="ARBA00023235"/>
    </source>
</evidence>
<protein>
    <submittedName>
        <fullName evidence="7">Phosphoribosylformimino-5-aminoimidazole carboxamide ribotide isomerase</fullName>
    </submittedName>
</protein>
<dbReference type="PANTHER" id="PTHR43090:SF2">
    <property type="entry name" value="1-(5-PHOSPHORIBOSYL)-5-[(5-PHOSPHORIBOSYLAMINO)METHYLIDENEAMINO] IMIDAZOLE-4-CARBOXAMIDE ISOMERASE"/>
    <property type="match status" value="1"/>
</dbReference>
<evidence type="ECO:0000313" key="8">
    <source>
        <dbReference type="Proteomes" id="UP001198220"/>
    </source>
</evidence>
<keyword evidence="3 6" id="KW-0368">Histidine biosynthesis</keyword>
<dbReference type="AlphaFoldDB" id="A0AAE3AB42"/>
<dbReference type="InterPro" id="IPR013785">
    <property type="entry name" value="Aldolase_TIM"/>
</dbReference>
<dbReference type="CDD" id="cd04723">
    <property type="entry name" value="HisA_HisF"/>
    <property type="match status" value="1"/>
</dbReference>
<comment type="pathway">
    <text evidence="5">Amino-acid biosynthesis.</text>
</comment>
<evidence type="ECO:0000256" key="2">
    <source>
        <dbReference type="ARBA" id="ARBA00022605"/>
    </source>
</evidence>
<organism evidence="7 8">
    <name type="scientific">Hominiventricola filiformis</name>
    <dbReference type="NCBI Taxonomy" id="2885352"/>
    <lineage>
        <taxon>Bacteria</taxon>
        <taxon>Bacillati</taxon>
        <taxon>Bacillota</taxon>
        <taxon>Clostridia</taxon>
        <taxon>Lachnospirales</taxon>
        <taxon>Lachnospiraceae</taxon>
        <taxon>Hominiventricola</taxon>
    </lineage>
</organism>
<name>A0AAE3AB42_9FIRM</name>
<dbReference type="GO" id="GO:0000105">
    <property type="term" value="P:L-histidine biosynthetic process"/>
    <property type="evidence" value="ECO:0007669"/>
    <property type="project" value="UniProtKB-KW"/>
</dbReference>
<dbReference type="InterPro" id="IPR044524">
    <property type="entry name" value="Isoase_HisA-like"/>
</dbReference>
<evidence type="ECO:0000256" key="3">
    <source>
        <dbReference type="ARBA" id="ARBA00023102"/>
    </source>
</evidence>
<keyword evidence="4 7" id="KW-0413">Isomerase</keyword>
<dbReference type="GO" id="GO:0005737">
    <property type="term" value="C:cytoplasm"/>
    <property type="evidence" value="ECO:0007669"/>
    <property type="project" value="TreeGrafter"/>
</dbReference>
<keyword evidence="8" id="KW-1185">Reference proteome</keyword>
<dbReference type="InterPro" id="IPR011060">
    <property type="entry name" value="RibuloseP-bd_barrel"/>
</dbReference>
<gene>
    <name evidence="7" type="primary">hisA</name>
    <name evidence="7" type="ORF">LKD36_16460</name>
</gene>
<sequence>MEFRPCIDIHNGCVKQIVGGSLKDEGNQASENFVSEQDAAFYAELYRKQGIRGGHVILLNKEGSEYYEATRQQAFGALRAYPGGLQIGGGIHPENAEEYLEAGASHVIVTSYVFRDGQMDREHLNRMVRTVGTEHLVLDLSCRRKGDQYYIVTDRWQKFTNVVLTPEVLDELAGCCSEFLIHAVDVEGKARGIEKPLAEMLGAWNGIPVTYAGGIGGFEDLRELKTLGRNRLNVTIGSALDLFGGPMNYEETVKFIAQQGEKWYNTDNIKK</sequence>
<reference evidence="7 8" key="1">
    <citation type="submission" date="2021-10" db="EMBL/GenBank/DDBJ databases">
        <title>Anaerobic single-cell dispensing facilitates the cultivation of human gut bacteria.</title>
        <authorList>
            <person name="Afrizal A."/>
        </authorList>
    </citation>
    <scope>NUCLEOTIDE SEQUENCE [LARGE SCALE GENOMIC DNA]</scope>
    <source>
        <strain evidence="7 8">CLA-AA-H276</strain>
    </source>
</reference>
<evidence type="ECO:0000256" key="5">
    <source>
        <dbReference type="ARBA" id="ARBA00029440"/>
    </source>
</evidence>
<keyword evidence="2 6" id="KW-0028">Amino-acid biosynthesis</keyword>
<dbReference type="Gene3D" id="3.20.20.70">
    <property type="entry name" value="Aldolase class I"/>
    <property type="match status" value="1"/>
</dbReference>
<dbReference type="Proteomes" id="UP001198220">
    <property type="component" value="Unassembled WGS sequence"/>
</dbReference>
<dbReference type="EMBL" id="JAJEPS010000029">
    <property type="protein sequence ID" value="MCC2127738.1"/>
    <property type="molecule type" value="Genomic_DNA"/>
</dbReference>
<dbReference type="GO" id="GO:0003949">
    <property type="term" value="F:1-(5-phosphoribosyl)-5-[(5-phosphoribosylamino)methylideneamino]imidazole-4-carboxamide isomerase activity"/>
    <property type="evidence" value="ECO:0007669"/>
    <property type="project" value="InterPro"/>
</dbReference>
<dbReference type="PANTHER" id="PTHR43090">
    <property type="entry name" value="1-(5-PHOSPHORIBOSYL)-5-[(5-PHOSPHORIBOSYLAMINO)METHYLIDENEAMINO] IMIDAZOLE-4-CARBOXAMIDE ISOMERASE"/>
    <property type="match status" value="1"/>
</dbReference>
<dbReference type="InterPro" id="IPR011858">
    <property type="entry name" value="His6/HISN3"/>
</dbReference>
<comment type="similarity">
    <text evidence="1 6">Belongs to the HisA/HisF family.</text>
</comment>
<evidence type="ECO:0000256" key="1">
    <source>
        <dbReference type="ARBA" id="ARBA00009667"/>
    </source>
</evidence>
<accession>A0AAE3AB42</accession>
<comment type="caution">
    <text evidence="7">The sequence shown here is derived from an EMBL/GenBank/DDBJ whole genome shotgun (WGS) entry which is preliminary data.</text>
</comment>